<name>A0A0C5IA55_9VIRU</name>
<evidence type="ECO:0000256" key="3">
    <source>
        <dbReference type="ARBA" id="ARBA00018091"/>
    </source>
</evidence>
<reference evidence="9" key="1">
    <citation type="journal article" date="2015" name="J. Virol.">
        <title>Local Virus Extinctions following a Host Population Bottleneck.</title>
        <authorList>
            <person name="Kapusinszky B."/>
            <person name="Mulvaney U."/>
            <person name="Jasinska A.J."/>
            <person name="Deng X."/>
            <person name="Freimer N."/>
            <person name="Delwart E."/>
        </authorList>
    </citation>
    <scope>NUCLEOTIDE SEQUENCE</scope>
    <source>
        <strain evidence="9">VWP00522.1</strain>
    </source>
</reference>
<comment type="similarity">
    <text evidence="2 7">Belongs to the anelloviridae capsid protein family.</text>
</comment>
<keyword evidence="6 7" id="KW-0946">Virion</keyword>
<evidence type="ECO:0000256" key="2">
    <source>
        <dbReference type="ARBA" id="ARBA00006131"/>
    </source>
</evidence>
<feature type="compositionally biased region" description="Acidic residues" evidence="8">
    <location>
        <begin position="475"/>
        <end position="484"/>
    </location>
</feature>
<accession>A0A0C5IA55</accession>
<dbReference type="InterPro" id="IPR004219">
    <property type="entry name" value="TTvirus_Unk"/>
</dbReference>
<evidence type="ECO:0000256" key="4">
    <source>
        <dbReference type="ARBA" id="ARBA00022431"/>
    </source>
</evidence>
<feature type="compositionally biased region" description="Basic and acidic residues" evidence="8">
    <location>
        <begin position="492"/>
        <end position="501"/>
    </location>
</feature>
<feature type="region of interest" description="Disordered" evidence="8">
    <location>
        <begin position="432"/>
        <end position="501"/>
    </location>
</feature>
<comment type="subcellular location">
    <subcellularLocation>
        <location evidence="1 7">Virion</location>
    </subcellularLocation>
</comment>
<evidence type="ECO:0000256" key="6">
    <source>
        <dbReference type="ARBA" id="ARBA00022844"/>
    </source>
</evidence>
<evidence type="ECO:0000256" key="1">
    <source>
        <dbReference type="ARBA" id="ARBA00004328"/>
    </source>
</evidence>
<feature type="region of interest" description="Disordered" evidence="8">
    <location>
        <begin position="367"/>
        <end position="388"/>
    </location>
</feature>
<feature type="non-terminal residue" evidence="9">
    <location>
        <position position="1"/>
    </location>
</feature>
<dbReference type="GO" id="GO:0039615">
    <property type="term" value="C:T=1 icosahedral viral capsid"/>
    <property type="evidence" value="ECO:0007669"/>
    <property type="project" value="UniProtKB-UniRule"/>
</dbReference>
<comment type="function">
    <text evidence="7">Self-assembles to form an icosahedral capsid.</text>
</comment>
<keyword evidence="4 7" id="KW-1140">T=1 icosahedral capsid protein</keyword>
<evidence type="ECO:0000256" key="5">
    <source>
        <dbReference type="ARBA" id="ARBA00022561"/>
    </source>
</evidence>
<evidence type="ECO:0000256" key="8">
    <source>
        <dbReference type="SAM" id="MobiDB-lite"/>
    </source>
</evidence>
<organism evidence="9">
    <name type="scientific">Simian torque teno virus</name>
    <dbReference type="NCBI Taxonomy" id="1619217"/>
    <lineage>
        <taxon>Viruses</taxon>
        <taxon>Monodnaviria</taxon>
        <taxon>Shotokuvirae</taxon>
        <taxon>Commensaviricota</taxon>
        <taxon>Cardeaviricetes</taxon>
        <taxon>Sanitavirales</taxon>
        <taxon>Anelloviridae</taxon>
        <taxon>Alphatorquevirus</taxon>
    </lineage>
</organism>
<dbReference type="EMBL" id="KP296841">
    <property type="protein sequence ID" value="AJP36554.1"/>
    <property type="molecule type" value="Genomic_DNA"/>
</dbReference>
<feature type="non-terminal residue" evidence="9">
    <location>
        <position position="541"/>
    </location>
</feature>
<dbReference type="Pfam" id="PF02956">
    <property type="entry name" value="TT_ORF1"/>
    <property type="match status" value="1"/>
</dbReference>
<evidence type="ECO:0000313" key="9">
    <source>
        <dbReference type="EMBL" id="AJP36554.1"/>
    </source>
</evidence>
<evidence type="ECO:0000256" key="7">
    <source>
        <dbReference type="RuleBase" id="RU361230"/>
    </source>
</evidence>
<keyword evidence="5 7" id="KW-0167">Capsid protein</keyword>
<protein>
    <recommendedName>
        <fullName evidence="3 7">Capsid protein</fullName>
    </recommendedName>
</protein>
<sequence length="541" mass="62399">MLLTKGRIVVPSLKTKPKGKPYKSIYLKPPKMLTQKFYFQSDFCPVILFSLIISGCILQDPWIDPLTFSPCITFYALKNSYYTTQGITTTGPESQYNTLTKDSTPWKQFLYTAYTQNLWHKMYPSTLFTLSNLTSKAQTDLKDKVSTQQNTEKENYQTEYQFVYGRQDSTVTSGLLGHNWGIYSGIFLSPEKLIPDTDTAFITVRYNPHADKGIGNWVCIQPLTKDLPNYEAASCKAFLKDYPMWCLLYGYVDYVIKFFDQWSPLTAYRLIMRCPYTKPPLAFTEASNYHRGYTPYGNDFANGNMPGGDPHIPLYTYMKWYPRLQNQQEVIEAFVNCGPLMPRDGRKKGWDFTLGYKASFTLGGTLPPKQDPVDPCSMSKSEIPDPGHQLETVQVVDPALIDSRWTSHPWDYRRGYLTSSYLKRVSEYSPTDQYLYPGPQSLPKRPKTDAPILGEEDGPEKELQGVLRSLLQEQQSEEETEDPQSPEAPSPGERDPHLQRRFRVELERQREQQRKLRQGIQYMFQQLTKTQEGVHLNPRLL</sequence>
<proteinExistence type="inferred from homology"/>